<dbReference type="CDD" id="cd02674">
    <property type="entry name" value="Peptidase_C19R"/>
    <property type="match status" value="1"/>
</dbReference>
<dbReference type="PROSITE" id="PS50235">
    <property type="entry name" value="USP_3"/>
    <property type="match status" value="1"/>
</dbReference>
<dbReference type="PANTHER" id="PTHR21646">
    <property type="entry name" value="UBIQUITIN CARBOXYL-TERMINAL HYDROLASE"/>
    <property type="match status" value="1"/>
</dbReference>
<comment type="catalytic activity">
    <reaction evidence="1">
        <text>Thiol-dependent hydrolysis of ester, thioester, amide, peptide and isopeptide bonds formed by the C-terminal Gly of ubiquitin (a 76-residue protein attached to proteins as an intracellular targeting signal).</text>
        <dbReference type="EC" id="3.4.19.12"/>
    </reaction>
</comment>
<proteinExistence type="predicted"/>
<accession>A0ABP1R3I0</accession>
<feature type="compositionally biased region" description="Low complexity" evidence="3">
    <location>
        <begin position="24"/>
        <end position="33"/>
    </location>
</feature>
<dbReference type="InterPro" id="IPR018200">
    <property type="entry name" value="USP_CS"/>
</dbReference>
<dbReference type="SUPFAM" id="SSF54001">
    <property type="entry name" value="Cysteine proteinases"/>
    <property type="match status" value="1"/>
</dbReference>
<evidence type="ECO:0000313" key="6">
    <source>
        <dbReference type="Proteomes" id="UP001642540"/>
    </source>
</evidence>
<comment type="caution">
    <text evidence="5">The sequence shown here is derived from an EMBL/GenBank/DDBJ whole genome shotgun (WGS) entry which is preliminary data.</text>
</comment>
<organism evidence="5 6">
    <name type="scientific">Orchesella dallaii</name>
    <dbReference type="NCBI Taxonomy" id="48710"/>
    <lineage>
        <taxon>Eukaryota</taxon>
        <taxon>Metazoa</taxon>
        <taxon>Ecdysozoa</taxon>
        <taxon>Arthropoda</taxon>
        <taxon>Hexapoda</taxon>
        <taxon>Collembola</taxon>
        <taxon>Entomobryomorpha</taxon>
        <taxon>Entomobryoidea</taxon>
        <taxon>Orchesellidae</taxon>
        <taxon>Orchesellinae</taxon>
        <taxon>Orchesella</taxon>
    </lineage>
</organism>
<feature type="region of interest" description="Disordered" evidence="3">
    <location>
        <begin position="277"/>
        <end position="322"/>
    </location>
</feature>
<feature type="compositionally biased region" description="Low complexity" evidence="3">
    <location>
        <begin position="135"/>
        <end position="146"/>
    </location>
</feature>
<feature type="compositionally biased region" description="Basic and acidic residues" evidence="3">
    <location>
        <begin position="409"/>
        <end position="421"/>
    </location>
</feature>
<dbReference type="EMBL" id="CAXLJM020000057">
    <property type="protein sequence ID" value="CAL8118802.1"/>
    <property type="molecule type" value="Genomic_DNA"/>
</dbReference>
<name>A0ABP1R3I0_9HEXA</name>
<evidence type="ECO:0000256" key="3">
    <source>
        <dbReference type="SAM" id="MobiDB-lite"/>
    </source>
</evidence>
<protein>
    <recommendedName>
        <fullName evidence="2">ubiquitinyl hydrolase 1</fullName>
        <ecNumber evidence="2">3.4.19.12</ecNumber>
    </recommendedName>
</protein>
<dbReference type="PROSITE" id="PS00972">
    <property type="entry name" value="USP_1"/>
    <property type="match status" value="1"/>
</dbReference>
<dbReference type="InterPro" id="IPR050185">
    <property type="entry name" value="Ub_carboxyl-term_hydrolase"/>
</dbReference>
<evidence type="ECO:0000313" key="5">
    <source>
        <dbReference type="EMBL" id="CAL8118802.1"/>
    </source>
</evidence>
<sequence>MGQAAQEAGAAKIQELDPGSILPSSATSFASDGSSEDAGFEDGSIDVDMCEEENDGIQIDCIQTLTEFDPLPDSDSDFKEAAGSPIMSDCKTAIPLPAPSMNMNVGSAYGGNQAYSNFQSIIPRNADRPSSPLPGYWSEYSGSSGSDNRDPSRAPGDIGLNNIGNTCFMNSGLQCLLHTSPLVEFFVESDTFEKTKTSLAYQFHSLMKHAWFANTGAISLHDFKLVLGNKYAQFKDCRQHDCQEFLAVLLDILHEELKLKQKTLSADSSVGESFIEDSSSARSLEPDQSTCSTSKESEVSAIGSSCDTGNDTESVTASKAVNTKSEKRSRWISLEHKRLKLEPDEKLLEPVCSLNEELEHGSDDVKRKPAGTIRHEAEVQEHKKVGESVKDATDNEAEVPQSNEVGGSLDDKTGKEAEVSKSNEVVESVQDRNENEAEGSEQEILSAVQKAQDYWEKYMQENNTIVASTFQGMFKSAVTCSECSFISETYEPFMYLSLPIPRVMEKQLSVTFISMKDRCPMKVDLTLHLMGTVEKLIQETVKKVDSTVWDDSSKYAAAEVLNYRVARVLDEKQQLRNLTTNSRNIYVFELNNNFDEKYSNFANSETPYKTGQTTAVSSSADQFGPTSLHQDWEPEDTVCPEILTDVSISTTSTYGAPVGGGAYDASSCTFGPSVSSSSDTPAHDNDNFNRVQCNICLEDFQKSDLKQHRGCSCVLCEECLMKSVDHFKTSDTGDKEKSQNGTYIKCAVCLQTVECKRAFVSLEELLSSSSSMEFITMPILFKNEPGTDANNNASWNSGMFGYPWLIRVPSYMNASELVEYIESIIPAPEFTHRLLSVKSDGKNCGQCVFSSRCDGCEIPREGMISLNSSNSILISYTDLSSERMSEMQPTDMSIQNELSWQCNRNEEPTIDIHDCLRTFSETEHLDEQNPWYCPRCKKNQRATKALSICKFPDYLIVYLKRFVFMDQSSNKLNNRLTFPVNDLDVSDYVTEGFGSNLGKYDLYSCVCHFGSASSGHYTAFARNPVTNQWHYFNDNTISERIPAEAEYASAYVLFYQKQGMACNIPSKCNRPLPELNSFNSMSSTSYSGDTRGSYLPSESIPAGPVRVDGDFMNDVLQVDSTSPSFTFPHVSTEPDLLGLDVDEGVGNETSQLTDIRETDTDVLSFSEQDSLVVTSTSAPEDGMTHLSGTLGLIDDSLATQDQELSSSCTCTGGADSTSLD</sequence>
<dbReference type="InterPro" id="IPR001394">
    <property type="entry name" value="Peptidase_C19_UCH"/>
</dbReference>
<evidence type="ECO:0000259" key="4">
    <source>
        <dbReference type="PROSITE" id="PS50235"/>
    </source>
</evidence>
<feature type="compositionally biased region" description="Basic and acidic residues" evidence="3">
    <location>
        <begin position="380"/>
        <end position="393"/>
    </location>
</feature>
<evidence type="ECO:0000256" key="1">
    <source>
        <dbReference type="ARBA" id="ARBA00000707"/>
    </source>
</evidence>
<feature type="region of interest" description="Disordered" evidence="3">
    <location>
        <begin position="1"/>
        <end position="42"/>
    </location>
</feature>
<dbReference type="PANTHER" id="PTHR21646:SF35">
    <property type="match status" value="1"/>
</dbReference>
<feature type="compositionally biased region" description="Polar residues" evidence="3">
    <location>
        <begin position="277"/>
        <end position="294"/>
    </location>
</feature>
<feature type="compositionally biased region" description="Polar residues" evidence="3">
    <location>
        <begin position="302"/>
        <end position="322"/>
    </location>
</feature>
<reference evidence="5 6" key="1">
    <citation type="submission" date="2024-08" db="EMBL/GenBank/DDBJ databases">
        <authorList>
            <person name="Cucini C."/>
            <person name="Frati F."/>
        </authorList>
    </citation>
    <scope>NUCLEOTIDE SEQUENCE [LARGE SCALE GENOMIC DNA]</scope>
</reference>
<dbReference type="InterPro" id="IPR028889">
    <property type="entry name" value="USP"/>
</dbReference>
<evidence type="ECO:0000256" key="2">
    <source>
        <dbReference type="ARBA" id="ARBA00012759"/>
    </source>
</evidence>
<dbReference type="Proteomes" id="UP001642540">
    <property type="component" value="Unassembled WGS sequence"/>
</dbReference>
<dbReference type="EC" id="3.4.19.12" evidence="2"/>
<gene>
    <name evidence="5" type="ORF">ODALV1_LOCUS18283</name>
</gene>
<feature type="region of interest" description="Disordered" evidence="3">
    <location>
        <begin position="380"/>
        <end position="442"/>
    </location>
</feature>
<dbReference type="Pfam" id="PF00443">
    <property type="entry name" value="UCH"/>
    <property type="match status" value="2"/>
</dbReference>
<feature type="domain" description="USP" evidence="4">
    <location>
        <begin position="158"/>
        <end position="1058"/>
    </location>
</feature>
<feature type="region of interest" description="Disordered" evidence="3">
    <location>
        <begin position="132"/>
        <end position="156"/>
    </location>
</feature>
<dbReference type="Gene3D" id="3.90.70.10">
    <property type="entry name" value="Cysteine proteinases"/>
    <property type="match status" value="3"/>
</dbReference>
<dbReference type="InterPro" id="IPR038765">
    <property type="entry name" value="Papain-like_cys_pep_sf"/>
</dbReference>
<keyword evidence="6" id="KW-1185">Reference proteome</keyword>